<evidence type="ECO:0000313" key="2">
    <source>
        <dbReference type="Proteomes" id="UP001148662"/>
    </source>
</evidence>
<gene>
    <name evidence="1" type="ORF">NM688_g5415</name>
</gene>
<accession>A0ACC1SVR4</accession>
<dbReference type="Proteomes" id="UP001148662">
    <property type="component" value="Unassembled WGS sequence"/>
</dbReference>
<name>A0ACC1SVR4_9APHY</name>
<evidence type="ECO:0000313" key="1">
    <source>
        <dbReference type="EMBL" id="KAJ3547336.1"/>
    </source>
</evidence>
<organism evidence="1 2">
    <name type="scientific">Phlebia brevispora</name>
    <dbReference type="NCBI Taxonomy" id="194682"/>
    <lineage>
        <taxon>Eukaryota</taxon>
        <taxon>Fungi</taxon>
        <taxon>Dikarya</taxon>
        <taxon>Basidiomycota</taxon>
        <taxon>Agaricomycotina</taxon>
        <taxon>Agaricomycetes</taxon>
        <taxon>Polyporales</taxon>
        <taxon>Meruliaceae</taxon>
        <taxon>Phlebia</taxon>
    </lineage>
</organism>
<dbReference type="EMBL" id="JANHOG010000994">
    <property type="protein sequence ID" value="KAJ3547336.1"/>
    <property type="molecule type" value="Genomic_DNA"/>
</dbReference>
<keyword evidence="2" id="KW-1185">Reference proteome</keyword>
<comment type="caution">
    <text evidence="1">The sequence shown here is derived from an EMBL/GenBank/DDBJ whole genome shotgun (WGS) entry which is preliminary data.</text>
</comment>
<sequence>MSKLFIHVNCPQAEFEYVLTSIEPADPGAQPTSLHFTSDTLLHRGNSEVYRGQLKGEGDEMVQDVVCKLVERDGVLSLKSEADLYETTLKPLQGTDVPEFIGFFYGISPLSERPTACMLLQYCGNDLQEDFTEHPIELRVKAMNALLRLHQFGVYHDDWSPHNVVADEEGSVRVVDFNEASMHTCEFKSRIRLYELAPPDAGFPCPEIHEAALGMEIYTPSVIGFMGFGFDVRKIKGPETLVEYASRYITCRTKSDLYAEAVQVLKRYRDHYEHRFKPTNDKAVEEVAAVQ</sequence>
<reference evidence="1" key="1">
    <citation type="submission" date="2022-07" db="EMBL/GenBank/DDBJ databases">
        <title>Genome Sequence of Phlebia brevispora.</title>
        <authorList>
            <person name="Buettner E."/>
        </authorList>
    </citation>
    <scope>NUCLEOTIDE SEQUENCE</scope>
    <source>
        <strain evidence="1">MPL23</strain>
    </source>
</reference>
<protein>
    <submittedName>
        <fullName evidence="1">Uncharacterized protein</fullName>
    </submittedName>
</protein>
<proteinExistence type="predicted"/>